<dbReference type="STRING" id="1123237.Salmuc_00322"/>
<dbReference type="Gene3D" id="3.40.50.150">
    <property type="entry name" value="Vaccinia Virus protein VP39"/>
    <property type="match status" value="1"/>
</dbReference>
<dbReference type="HOGENOM" id="CLU_090201_3_0_5"/>
<evidence type="ECO:0000259" key="1">
    <source>
        <dbReference type="Pfam" id="PF08241"/>
    </source>
</evidence>
<keyword evidence="3" id="KW-1185">Reference proteome</keyword>
<dbReference type="GO" id="GO:0032259">
    <property type="term" value="P:methylation"/>
    <property type="evidence" value="ECO:0007669"/>
    <property type="project" value="UniProtKB-KW"/>
</dbReference>
<dbReference type="EMBL" id="APVH01000049">
    <property type="protein sequence ID" value="EPX76436.1"/>
    <property type="molecule type" value="Genomic_DNA"/>
</dbReference>
<dbReference type="Pfam" id="PF08241">
    <property type="entry name" value="Methyltransf_11"/>
    <property type="match status" value="1"/>
</dbReference>
<dbReference type="eggNOG" id="COG2226">
    <property type="taxonomic scope" value="Bacteria"/>
</dbReference>
<dbReference type="InterPro" id="IPR013216">
    <property type="entry name" value="Methyltransf_11"/>
</dbReference>
<sequence>MTSDTSKREQSFDLKSGTTNAAAVSGYYDDWASTYDDTLKSWNYQAPSDAAQRLAPYLKAGDAVLDVGCGTGLFGQALANHGAFRLFGLDISTESLRLAKGLDLYDRLIEHDLQKLPLPVKDNSLAAAASIGVLTYIENVSDMLHDLCRCVGPGGVIAFTQRTDRWADLDFGKTVEQIAQDGHWTVLEMSEPHDYLPGNEDFGPDIKIIHTICRVI</sequence>
<protein>
    <submittedName>
        <fullName evidence="2">Methyltransferase type 12</fullName>
    </submittedName>
</protein>
<proteinExistence type="predicted"/>
<dbReference type="PANTHER" id="PTHR43591">
    <property type="entry name" value="METHYLTRANSFERASE"/>
    <property type="match status" value="1"/>
</dbReference>
<dbReference type="InterPro" id="IPR029063">
    <property type="entry name" value="SAM-dependent_MTases_sf"/>
</dbReference>
<keyword evidence="2" id="KW-0489">Methyltransferase</keyword>
<reference evidence="3" key="1">
    <citation type="journal article" date="2014" name="Stand. Genomic Sci.">
        <title>Genome sequence of the exopolysaccharide-producing Salipiger mucosus type strain (DSM 16094(T)), a moderately halophilic member of the Roseobacter clade.</title>
        <authorList>
            <person name="Riedel T."/>
            <person name="Spring S."/>
            <person name="Fiebig A."/>
            <person name="Petersen J."/>
            <person name="Kyrpides N.C."/>
            <person name="Goker M."/>
            <person name="Klenk H.P."/>
        </authorList>
    </citation>
    <scope>NUCLEOTIDE SEQUENCE [LARGE SCALE GENOMIC DNA]</scope>
    <source>
        <strain evidence="3">DSM 16094</strain>
    </source>
</reference>
<dbReference type="OrthoDB" id="9807911at2"/>
<dbReference type="PANTHER" id="PTHR43591:SF110">
    <property type="entry name" value="RHODANESE DOMAIN-CONTAINING PROTEIN"/>
    <property type="match status" value="1"/>
</dbReference>
<dbReference type="Proteomes" id="UP000015347">
    <property type="component" value="Unassembled WGS sequence"/>
</dbReference>
<comment type="caution">
    <text evidence="2">The sequence shown here is derived from an EMBL/GenBank/DDBJ whole genome shotgun (WGS) entry which is preliminary data.</text>
</comment>
<dbReference type="AlphaFoldDB" id="S9Q501"/>
<evidence type="ECO:0000313" key="2">
    <source>
        <dbReference type="EMBL" id="EPX76436.1"/>
    </source>
</evidence>
<keyword evidence="2" id="KW-0808">Transferase</keyword>
<evidence type="ECO:0000313" key="3">
    <source>
        <dbReference type="Proteomes" id="UP000015347"/>
    </source>
</evidence>
<feature type="domain" description="Methyltransferase type 11" evidence="1">
    <location>
        <begin position="65"/>
        <end position="159"/>
    </location>
</feature>
<accession>S9Q501</accession>
<organism evidence="2 3">
    <name type="scientific">Salipiger mucosus DSM 16094</name>
    <dbReference type="NCBI Taxonomy" id="1123237"/>
    <lineage>
        <taxon>Bacteria</taxon>
        <taxon>Pseudomonadati</taxon>
        <taxon>Pseudomonadota</taxon>
        <taxon>Alphaproteobacteria</taxon>
        <taxon>Rhodobacterales</taxon>
        <taxon>Roseobacteraceae</taxon>
        <taxon>Salipiger</taxon>
    </lineage>
</organism>
<name>S9Q501_9RHOB</name>
<dbReference type="GO" id="GO:0008757">
    <property type="term" value="F:S-adenosylmethionine-dependent methyltransferase activity"/>
    <property type="evidence" value="ECO:0007669"/>
    <property type="project" value="InterPro"/>
</dbReference>
<dbReference type="SUPFAM" id="SSF53335">
    <property type="entry name" value="S-adenosyl-L-methionine-dependent methyltransferases"/>
    <property type="match status" value="1"/>
</dbReference>
<dbReference type="CDD" id="cd02440">
    <property type="entry name" value="AdoMet_MTases"/>
    <property type="match status" value="1"/>
</dbReference>
<gene>
    <name evidence="2" type="ORF">Salmuc_00322</name>
</gene>
<dbReference type="RefSeq" id="WP_020041031.1">
    <property type="nucleotide sequence ID" value="NZ_KE557283.1"/>
</dbReference>